<dbReference type="InterPro" id="IPR000225">
    <property type="entry name" value="Armadillo"/>
</dbReference>
<organism evidence="6 7">
    <name type="scientific">Polarella glacialis</name>
    <name type="common">Dinoflagellate</name>
    <dbReference type="NCBI Taxonomy" id="89957"/>
    <lineage>
        <taxon>Eukaryota</taxon>
        <taxon>Sar</taxon>
        <taxon>Alveolata</taxon>
        <taxon>Dinophyceae</taxon>
        <taxon>Suessiales</taxon>
        <taxon>Suessiaceae</taxon>
        <taxon>Polarella</taxon>
    </lineage>
</organism>
<feature type="domain" description="U-box" evidence="5">
    <location>
        <begin position="40"/>
        <end position="119"/>
    </location>
</feature>
<evidence type="ECO:0000256" key="3">
    <source>
        <dbReference type="SAM" id="Coils"/>
    </source>
</evidence>
<dbReference type="InterPro" id="IPR013083">
    <property type="entry name" value="Znf_RING/FYVE/PHD"/>
</dbReference>
<dbReference type="Gene3D" id="3.30.40.10">
    <property type="entry name" value="Zinc/RING finger domain, C3HC4 (zinc finger)"/>
    <property type="match status" value="1"/>
</dbReference>
<protein>
    <recommendedName>
        <fullName evidence="2">RING-type E3 ubiquitin transferase</fullName>
        <ecNumber evidence="2">2.3.2.27</ecNumber>
    </recommendedName>
</protein>
<dbReference type="PANTHER" id="PTHR46573">
    <property type="entry name" value="WD REPEAT, SAM AND U-BOX DOMAIN-CONTAINING PROTEIN 1"/>
    <property type="match status" value="1"/>
</dbReference>
<dbReference type="SUPFAM" id="SSF48371">
    <property type="entry name" value="ARM repeat"/>
    <property type="match status" value="1"/>
</dbReference>
<evidence type="ECO:0000256" key="4">
    <source>
        <dbReference type="SAM" id="MobiDB-lite"/>
    </source>
</evidence>
<evidence type="ECO:0000256" key="1">
    <source>
        <dbReference type="ARBA" id="ARBA00000900"/>
    </source>
</evidence>
<dbReference type="InterPro" id="IPR052085">
    <property type="entry name" value="WD-SAM-U-box"/>
</dbReference>
<dbReference type="Pfam" id="PF00514">
    <property type="entry name" value="Arm"/>
    <property type="match status" value="1"/>
</dbReference>
<name>A0A813JXL1_POLGL</name>
<gene>
    <name evidence="6" type="ORF">PGLA2088_LOCUS27641</name>
</gene>
<dbReference type="InterPro" id="IPR016024">
    <property type="entry name" value="ARM-type_fold"/>
</dbReference>
<dbReference type="SMART" id="SM00504">
    <property type="entry name" value="Ubox"/>
    <property type="match status" value="1"/>
</dbReference>
<feature type="coiled-coil region" evidence="3">
    <location>
        <begin position="133"/>
        <end position="223"/>
    </location>
</feature>
<accession>A0A813JXL1</accession>
<evidence type="ECO:0000259" key="5">
    <source>
        <dbReference type="PROSITE" id="PS51698"/>
    </source>
</evidence>
<dbReference type="GO" id="GO:0016567">
    <property type="term" value="P:protein ubiquitination"/>
    <property type="evidence" value="ECO:0007669"/>
    <property type="project" value="InterPro"/>
</dbReference>
<evidence type="ECO:0000256" key="2">
    <source>
        <dbReference type="ARBA" id="ARBA00012483"/>
    </source>
</evidence>
<dbReference type="Pfam" id="PF04564">
    <property type="entry name" value="U-box"/>
    <property type="match status" value="1"/>
</dbReference>
<dbReference type="SUPFAM" id="SSF57850">
    <property type="entry name" value="RING/U-box"/>
    <property type="match status" value="1"/>
</dbReference>
<dbReference type="Proteomes" id="UP000626109">
    <property type="component" value="Unassembled WGS sequence"/>
</dbReference>
<comment type="catalytic activity">
    <reaction evidence="1">
        <text>S-ubiquitinyl-[E2 ubiquitin-conjugating enzyme]-L-cysteine + [acceptor protein]-L-lysine = [E2 ubiquitin-conjugating enzyme]-L-cysteine + N(6)-ubiquitinyl-[acceptor protein]-L-lysine.</text>
        <dbReference type="EC" id="2.3.2.27"/>
    </reaction>
</comment>
<reference evidence="6" key="1">
    <citation type="submission" date="2021-02" db="EMBL/GenBank/DDBJ databases">
        <authorList>
            <person name="Dougan E. K."/>
            <person name="Rhodes N."/>
            <person name="Thang M."/>
            <person name="Chan C."/>
        </authorList>
    </citation>
    <scope>NUCLEOTIDE SEQUENCE</scope>
</reference>
<dbReference type="InterPro" id="IPR003613">
    <property type="entry name" value="Ubox_domain"/>
</dbReference>
<evidence type="ECO:0000313" key="6">
    <source>
        <dbReference type="EMBL" id="CAE8691911.1"/>
    </source>
</evidence>
<dbReference type="EMBL" id="CAJNNW010027546">
    <property type="protein sequence ID" value="CAE8691911.1"/>
    <property type="molecule type" value="Genomic_DNA"/>
</dbReference>
<dbReference type="GO" id="GO:0061630">
    <property type="term" value="F:ubiquitin protein ligase activity"/>
    <property type="evidence" value="ECO:0007669"/>
    <property type="project" value="UniProtKB-EC"/>
</dbReference>
<evidence type="ECO:0000313" key="7">
    <source>
        <dbReference type="Proteomes" id="UP000626109"/>
    </source>
</evidence>
<dbReference type="InterPro" id="IPR011989">
    <property type="entry name" value="ARM-like"/>
</dbReference>
<proteinExistence type="predicted"/>
<dbReference type="PANTHER" id="PTHR46573:SF1">
    <property type="entry name" value="WD REPEAT, SAM AND U-BOX DOMAIN-CONTAINING PROTEIN 1"/>
    <property type="match status" value="1"/>
</dbReference>
<sequence>MALPASGSEELGQNWGKGLARCFSVCEGFLDAATSLRLLPIPDSFVCPISADVPRDPVATADGCIYEREFIQRWIQEKRRGRQAVISPSTGVELASQHLMPVNALKKAVETYVANRPELCSFFGQRRSAQLAAQLLQEELLEKQVRHKSIEDELDRLQKQMKVKDCHITEAEVLNQSLSEELALVRAELAERDARDSLLMKEVDELRQKHQCSQQEVSELRCLLVRSQSPSEEMARVRAELKERERDRLLRKAVDNLRQKLQCSRQVISELKSQLASAEASCKQLSSEFALAQDATSGVKGELSSSSSVVLAAQSQLCTPAFSDDPSVAALEADGSARAPTRAPEEIEEEGGDHSSSFLSNRTAEADTLEQDKHEQYQQQKEAASESGQSAFTICLGEVGLLSEPPPQSHAGFFAGQYAEIQGVWSLQELIGRLLEFDTSSGRWCRLLENGKCIRIRPEFMTHYDVPQEVKPMQVLLPGPSGASVTSRLSMSLMLATPPQICDAERLAERIGALAHEVFGNGAALEEFVHLGCLVSLVRFMLASESPVVHELAAYALRFVGSDDLIVRSGAIPCLVMLLFESSCSKVQKEAAKTLARHCRDYRCRHHIIDVFEELRPRQIGFAFGSRWRQQPERSELCGAIVWWIGSGQPTYPRIACEGWSGPSNYCPSSACTEHSPPGSLCITLPVIPCLRRHPAVNS</sequence>
<dbReference type="Gene3D" id="1.25.10.10">
    <property type="entry name" value="Leucine-rich Repeat Variant"/>
    <property type="match status" value="1"/>
</dbReference>
<dbReference type="EC" id="2.3.2.27" evidence="2"/>
<keyword evidence="3" id="KW-0175">Coiled coil</keyword>
<feature type="region of interest" description="Disordered" evidence="4">
    <location>
        <begin position="333"/>
        <end position="359"/>
    </location>
</feature>
<dbReference type="CDD" id="cd16655">
    <property type="entry name" value="RING-Ubox_WDSUB1-like"/>
    <property type="match status" value="1"/>
</dbReference>
<feature type="coiled-coil region" evidence="3">
    <location>
        <begin position="254"/>
        <end position="288"/>
    </location>
</feature>
<comment type="caution">
    <text evidence="6">The sequence shown here is derived from an EMBL/GenBank/DDBJ whole genome shotgun (WGS) entry which is preliminary data.</text>
</comment>
<dbReference type="AlphaFoldDB" id="A0A813JXL1"/>
<dbReference type="PROSITE" id="PS51698">
    <property type="entry name" value="U_BOX"/>
    <property type="match status" value="1"/>
</dbReference>